<feature type="region of interest" description="Disordered" evidence="1">
    <location>
        <begin position="174"/>
        <end position="204"/>
    </location>
</feature>
<dbReference type="EMBL" id="BOPA01000058">
    <property type="protein sequence ID" value="GIJ18957.1"/>
    <property type="molecule type" value="Genomic_DNA"/>
</dbReference>
<evidence type="ECO:0000256" key="1">
    <source>
        <dbReference type="SAM" id="MobiDB-lite"/>
    </source>
</evidence>
<evidence type="ECO:0000313" key="3">
    <source>
        <dbReference type="Proteomes" id="UP000647860"/>
    </source>
</evidence>
<accession>A0ABQ4IM24</accession>
<dbReference type="Proteomes" id="UP000647860">
    <property type="component" value="Unassembled WGS sequence"/>
</dbReference>
<sequence>MITAMSAAFTALWTHDVCRELRRHCVGQRPPVAFSGVHQSLPSWTSVGVGDDVFALHVNRHVVYVVSRLRVVDKQRRACCGAAPATWRDPAYPGHDDWAMLGAGGCGASPVHVEATPIRFDVAVPGDLLGALTWRNRRGEQRTLKYVVDGRLERSISLQGVYRLTDESAARLGALLDGSPTPTERGRPAHVPQDRQPSLTVDAP</sequence>
<comment type="caution">
    <text evidence="2">The sequence shown here is derived from an EMBL/GenBank/DDBJ whole genome shotgun (WGS) entry which is preliminary data.</text>
</comment>
<name>A0ABQ4IM24_9ACTN</name>
<keyword evidence="3" id="KW-1185">Reference proteome</keyword>
<organism evidence="2 3">
    <name type="scientific">Micromonospora gifhornensis</name>
    <dbReference type="NCBI Taxonomy" id="84594"/>
    <lineage>
        <taxon>Bacteria</taxon>
        <taxon>Bacillati</taxon>
        <taxon>Actinomycetota</taxon>
        <taxon>Actinomycetes</taxon>
        <taxon>Micromonosporales</taxon>
        <taxon>Micromonosporaceae</taxon>
        <taxon>Micromonospora</taxon>
    </lineage>
</organism>
<reference evidence="2 3" key="1">
    <citation type="submission" date="2021-01" db="EMBL/GenBank/DDBJ databases">
        <title>Whole genome shotgun sequence of Verrucosispora gifhornensis NBRC 16317.</title>
        <authorList>
            <person name="Komaki H."/>
            <person name="Tamura T."/>
        </authorList>
    </citation>
    <scope>NUCLEOTIDE SEQUENCE [LARGE SCALE GENOMIC DNA]</scope>
    <source>
        <strain evidence="2 3">NBRC 16317</strain>
    </source>
</reference>
<feature type="compositionally biased region" description="Polar residues" evidence="1">
    <location>
        <begin position="195"/>
        <end position="204"/>
    </location>
</feature>
<gene>
    <name evidence="2" type="ORF">Vgi01_56410</name>
</gene>
<evidence type="ECO:0000313" key="2">
    <source>
        <dbReference type="EMBL" id="GIJ18957.1"/>
    </source>
</evidence>
<proteinExistence type="predicted"/>
<protein>
    <submittedName>
        <fullName evidence="2">Uncharacterized protein</fullName>
    </submittedName>
</protein>